<sequence>TLNLQTPGTTTHAVKSSIRENAWPITGIWLMMSSLSQRKKIKRATRLVWEKDEAAEPTAGVGGVAALSERFQAVPWGLENVCIVLCRGNVDLSSPGK</sequence>
<evidence type="ECO:0000256" key="3">
    <source>
        <dbReference type="ARBA" id="ARBA00022898"/>
    </source>
</evidence>
<comment type="cofactor">
    <cofactor evidence="1">
        <name>pyridoxal 5'-phosphate</name>
        <dbReference type="ChEBI" id="CHEBI:597326"/>
    </cofactor>
</comment>
<organism evidence="4 5">
    <name type="scientific">Anser cygnoides</name>
    <name type="common">Swan goose</name>
    <dbReference type="NCBI Taxonomy" id="8845"/>
    <lineage>
        <taxon>Eukaryota</taxon>
        <taxon>Metazoa</taxon>
        <taxon>Chordata</taxon>
        <taxon>Craniata</taxon>
        <taxon>Vertebrata</taxon>
        <taxon>Euteleostomi</taxon>
        <taxon>Archelosauria</taxon>
        <taxon>Archosauria</taxon>
        <taxon>Dinosauria</taxon>
        <taxon>Saurischia</taxon>
        <taxon>Theropoda</taxon>
        <taxon>Coelurosauria</taxon>
        <taxon>Aves</taxon>
        <taxon>Neognathae</taxon>
        <taxon>Galloanserae</taxon>
        <taxon>Anseriformes</taxon>
        <taxon>Anatidae</taxon>
        <taxon>Anserinae</taxon>
        <taxon>Anser</taxon>
    </lineage>
</organism>
<dbReference type="GO" id="GO:0070179">
    <property type="term" value="P:D-serine biosynthetic process"/>
    <property type="evidence" value="ECO:0007669"/>
    <property type="project" value="TreeGrafter"/>
</dbReference>
<keyword evidence="3" id="KW-0663">Pyridoxal phosphate</keyword>
<dbReference type="GO" id="GO:0000287">
    <property type="term" value="F:magnesium ion binding"/>
    <property type="evidence" value="ECO:0007669"/>
    <property type="project" value="TreeGrafter"/>
</dbReference>
<dbReference type="PANTHER" id="PTHR43050">
    <property type="entry name" value="SERINE / THREONINE RACEMASE FAMILY MEMBER"/>
    <property type="match status" value="1"/>
</dbReference>
<evidence type="ECO:0000313" key="4">
    <source>
        <dbReference type="Ensembl" id="ENSACDP00005025486.1"/>
    </source>
</evidence>
<protein>
    <submittedName>
        <fullName evidence="4">Uncharacterized protein</fullName>
    </submittedName>
</protein>
<name>A0A8B9EUC5_ANSCY</name>
<dbReference type="PANTHER" id="PTHR43050:SF1">
    <property type="entry name" value="SERINE RACEMASE"/>
    <property type="match status" value="1"/>
</dbReference>
<dbReference type="GO" id="GO:0030170">
    <property type="term" value="F:pyridoxal phosphate binding"/>
    <property type="evidence" value="ECO:0007669"/>
    <property type="project" value="TreeGrafter"/>
</dbReference>
<evidence type="ECO:0000256" key="2">
    <source>
        <dbReference type="ARBA" id="ARBA00010869"/>
    </source>
</evidence>
<dbReference type="Ensembl" id="ENSACDT00005030400.1">
    <property type="protein sequence ID" value="ENSACDP00005025486.1"/>
    <property type="gene ID" value="ENSACDG00005018437.1"/>
</dbReference>
<dbReference type="GO" id="GO:0030378">
    <property type="term" value="F:serine racemase activity"/>
    <property type="evidence" value="ECO:0007669"/>
    <property type="project" value="TreeGrafter"/>
</dbReference>
<dbReference type="GO" id="GO:0005524">
    <property type="term" value="F:ATP binding"/>
    <property type="evidence" value="ECO:0007669"/>
    <property type="project" value="TreeGrafter"/>
</dbReference>
<dbReference type="GO" id="GO:0018114">
    <property type="term" value="F:threonine racemase activity"/>
    <property type="evidence" value="ECO:0007669"/>
    <property type="project" value="TreeGrafter"/>
</dbReference>
<dbReference type="Gene3D" id="3.40.50.1100">
    <property type="match status" value="1"/>
</dbReference>
<comment type="similarity">
    <text evidence="2">Belongs to the serine/threonine dehydratase family.</text>
</comment>
<evidence type="ECO:0000256" key="1">
    <source>
        <dbReference type="ARBA" id="ARBA00001933"/>
    </source>
</evidence>
<dbReference type="InterPro" id="IPR036052">
    <property type="entry name" value="TrpB-like_PALP_sf"/>
</dbReference>
<reference evidence="4" key="1">
    <citation type="submission" date="2025-08" db="UniProtKB">
        <authorList>
            <consortium name="Ensembl"/>
        </authorList>
    </citation>
    <scope>IDENTIFICATION</scope>
</reference>
<dbReference type="AlphaFoldDB" id="A0A8B9EUC5"/>
<dbReference type="GO" id="GO:0003941">
    <property type="term" value="F:L-serine ammonia-lyase activity"/>
    <property type="evidence" value="ECO:0007669"/>
    <property type="project" value="TreeGrafter"/>
</dbReference>
<evidence type="ECO:0000313" key="5">
    <source>
        <dbReference type="Proteomes" id="UP000694521"/>
    </source>
</evidence>
<reference evidence="4" key="2">
    <citation type="submission" date="2025-09" db="UniProtKB">
        <authorList>
            <consortium name="Ensembl"/>
        </authorList>
    </citation>
    <scope>IDENTIFICATION</scope>
</reference>
<keyword evidence="5" id="KW-1185">Reference proteome</keyword>
<proteinExistence type="inferred from homology"/>
<accession>A0A8B9EUC5</accession>
<dbReference type="Proteomes" id="UP000694521">
    <property type="component" value="Unplaced"/>
</dbReference>